<dbReference type="Gene3D" id="3.30.420.10">
    <property type="entry name" value="Ribonuclease H-like superfamily/Ribonuclease H"/>
    <property type="match status" value="1"/>
</dbReference>
<dbReference type="HOGENOM" id="CLU_002369_0_0_1"/>
<dbReference type="CDD" id="cd02257">
    <property type="entry name" value="Peptidase_C19"/>
    <property type="match status" value="1"/>
</dbReference>
<dbReference type="InterPro" id="IPR011047">
    <property type="entry name" value="Quinoprotein_ADH-like_sf"/>
</dbReference>
<dbReference type="Gramene" id="CMJ136CT">
    <property type="protein sequence ID" value="CMJ136CT"/>
    <property type="gene ID" value="CMJ136C"/>
</dbReference>
<dbReference type="SUPFAM" id="SSF54001">
    <property type="entry name" value="Cysteine proteinases"/>
    <property type="match status" value="1"/>
</dbReference>
<keyword evidence="4" id="KW-1185">Reference proteome</keyword>
<dbReference type="SUPFAM" id="SSF50998">
    <property type="entry name" value="Quinoprotein alcohol dehydrogenase-like"/>
    <property type="match status" value="1"/>
</dbReference>
<dbReference type="AlphaFoldDB" id="M1V592"/>
<dbReference type="RefSeq" id="XP_005534872.1">
    <property type="nucleotide sequence ID" value="XM_005534815.1"/>
</dbReference>
<evidence type="ECO:0000256" key="1">
    <source>
        <dbReference type="SAM" id="MobiDB-lite"/>
    </source>
</evidence>
<feature type="region of interest" description="Disordered" evidence="1">
    <location>
        <begin position="31"/>
        <end position="50"/>
    </location>
</feature>
<proteinExistence type="predicted"/>
<dbReference type="InterPro" id="IPR050785">
    <property type="entry name" value="PAN2-PAN3_catalytic_subunit"/>
</dbReference>
<dbReference type="OrthoDB" id="16516at2759"/>
<dbReference type="PROSITE" id="PS50235">
    <property type="entry name" value="USP_3"/>
    <property type="match status" value="1"/>
</dbReference>
<evidence type="ECO:0000313" key="4">
    <source>
        <dbReference type="Proteomes" id="UP000007014"/>
    </source>
</evidence>
<sequence length="1180" mass="130994">MQPLHTPVEAPVFPGLGDPIRRTRWVSVPLTDPDTDALNGGSRPAPTPGTHGTRLVLVGTQHGQVRTSVYPSGCLFTSWVGSVAGALSDGVRDVAAIQGASTESLLVSVSANGTLIRTTLGLPLHTLTSSDWTQSRLCRPMPLQGHALLLVTTDLGRMHLLQAERGTALRSFVDPPHIRRALAADWLYNQAIVLGYDDGSIALKDPSSLRVLHEEPRHPAGNAARFPVVDLVALSEHGLVAAVYGVVPLIRLYDIRKGLGNGGRVGKISPAIVQELAVPSSDSVIALKWLPGKQRLWTLGVGGHCERFSVDGAASVLCYEAGLCLPVGNGLYSCFDITAEGGTLVTGDLGGCVQYLHLEESEKLEALANAQCPDPALSEPALIEALCSRAARNARPRRDLTDSTHTEQRCWLADTPWPLVQQQRGNATKRLKFRFPLLASPIAIRSARFVGPVGYLPVTGSASDQLYLQPDEGWQQTSISTASMQPKLDTLEERVRFRRIDLVKAESLEGFDYALYNRTRFCGLENSLPTMYMNPILQMFFFIRPFREAMFGLCHRFACTGEELPTSIAAELGYLYDMMERGGSLACDTVRLMYAFQQSHQAVALGLVDRLSGGPTLMQSGIPLERLVDKFCRFLLENLSREEMHDAYGAPPDQRVIERLFAFRTRTCIRSVASGLETTREDVQYVLSLSSDNAEPVEAAHFPSLVNAALRQTQPPIRALHPASQKVELVEQRREVLSLAPYLLCSSAGITVRSLQPELELELPLDAACYRYRLIGEVVGVRPANVPASTNQQKAPAATSTVAFLRIQGLEPHQASLSAQEGSWYCFNDFTITAVRDAAQVERFDSCFMQPLLLLYRRETGVAAVALDDKPPVSFEARLWPDSETEWARVFALRPMSTTHKRLLQAGDRNALRARLSFVPLQPGERLTRGTLVAIDTEFVLVSREKAEICCSRRSTGHTPRWCRWSSPSLGQAPEEEEPLLRRVILEPSRKHVARVTVIRENGQVLLDDYVMPPPGCTIVDYLTRYSGITAPDLQPNRTRHYLTLSKYVYAKLHALQRTGCVFVGHGLRSDFRQLNFLLRSEQYRDTALLFRLPANERTRGRSRLLSLRFLAGCLLKRRVQNGSQGHDSVEDARAALDLYRLYLELEQRQLLKTTVERLYEYGSRKHWQPDFADPFELAL</sequence>
<dbReference type="GO" id="GO:0004535">
    <property type="term" value="F:poly(A)-specific ribonuclease activity"/>
    <property type="evidence" value="ECO:0007669"/>
    <property type="project" value="TreeGrafter"/>
</dbReference>
<dbReference type="GO" id="GO:0003676">
    <property type="term" value="F:nucleic acid binding"/>
    <property type="evidence" value="ECO:0007669"/>
    <property type="project" value="InterPro"/>
</dbReference>
<dbReference type="InterPro" id="IPR013520">
    <property type="entry name" value="Ribonucl_H"/>
</dbReference>
<dbReference type="eggNOG" id="KOG1275">
    <property type="taxonomic scope" value="Eukaryota"/>
</dbReference>
<dbReference type="Proteomes" id="UP000007014">
    <property type="component" value="Chromosome 10"/>
</dbReference>
<evidence type="ECO:0000259" key="2">
    <source>
        <dbReference type="PROSITE" id="PS50235"/>
    </source>
</evidence>
<dbReference type="InterPro" id="IPR028889">
    <property type="entry name" value="USP"/>
</dbReference>
<name>M1V592_CYAM1</name>
<dbReference type="KEGG" id="cme:CYME_CMJ136C"/>
<dbReference type="InterPro" id="IPR012337">
    <property type="entry name" value="RNaseH-like_sf"/>
</dbReference>
<protein>
    <submittedName>
        <fullName evidence="3">Similar to poly(A)-binding protein dependent poly(A)-ribonuclease subunit</fullName>
    </submittedName>
</protein>
<dbReference type="InterPro" id="IPR028881">
    <property type="entry name" value="PAN2_UCH_dom"/>
</dbReference>
<dbReference type="STRING" id="280699.M1V592"/>
<accession>M1V592</accession>
<organism evidence="3 4">
    <name type="scientific">Cyanidioschyzon merolae (strain NIES-3377 / 10D)</name>
    <name type="common">Unicellular red alga</name>
    <dbReference type="NCBI Taxonomy" id="280699"/>
    <lineage>
        <taxon>Eukaryota</taxon>
        <taxon>Rhodophyta</taxon>
        <taxon>Bangiophyceae</taxon>
        <taxon>Cyanidiales</taxon>
        <taxon>Cyanidiaceae</taxon>
        <taxon>Cyanidioschyzon</taxon>
    </lineage>
</organism>
<reference evidence="3 4" key="1">
    <citation type="journal article" date="2004" name="Nature">
        <title>Genome sequence of the ultrasmall unicellular red alga Cyanidioschyzon merolae 10D.</title>
        <authorList>
            <person name="Matsuzaki M."/>
            <person name="Misumi O."/>
            <person name="Shin-i T."/>
            <person name="Maruyama S."/>
            <person name="Takahara M."/>
            <person name="Miyagishima S."/>
            <person name="Mori T."/>
            <person name="Nishida K."/>
            <person name="Yagisawa F."/>
            <person name="Nishida K."/>
            <person name="Yoshida Y."/>
            <person name="Nishimura Y."/>
            <person name="Nakao S."/>
            <person name="Kobayashi T."/>
            <person name="Momoyama Y."/>
            <person name="Higashiyama T."/>
            <person name="Minoda A."/>
            <person name="Sano M."/>
            <person name="Nomoto H."/>
            <person name="Oishi K."/>
            <person name="Hayashi H."/>
            <person name="Ohta F."/>
            <person name="Nishizaka S."/>
            <person name="Haga S."/>
            <person name="Miura S."/>
            <person name="Morishita T."/>
            <person name="Kabeya Y."/>
            <person name="Terasawa K."/>
            <person name="Suzuki Y."/>
            <person name="Ishii Y."/>
            <person name="Asakawa S."/>
            <person name="Takano H."/>
            <person name="Ohta N."/>
            <person name="Kuroiwa H."/>
            <person name="Tanaka K."/>
            <person name="Shimizu N."/>
            <person name="Sugano S."/>
            <person name="Sato N."/>
            <person name="Nozaki H."/>
            <person name="Ogasawara N."/>
            <person name="Kohara Y."/>
            <person name="Kuroiwa T."/>
        </authorList>
    </citation>
    <scope>NUCLEOTIDE SEQUENCE [LARGE SCALE GENOMIC DNA]</scope>
    <source>
        <strain evidence="3 4">10D</strain>
    </source>
</reference>
<dbReference type="Pfam" id="PF13423">
    <property type="entry name" value="UCH_1"/>
    <property type="match status" value="1"/>
</dbReference>
<dbReference type="InterPro" id="IPR038765">
    <property type="entry name" value="Papain-like_cys_pep_sf"/>
</dbReference>
<dbReference type="PANTHER" id="PTHR15728:SF0">
    <property type="entry name" value="PAN2-PAN3 DEADENYLATION COMPLEX CATALYTIC SUBUNIT PAN2"/>
    <property type="match status" value="1"/>
</dbReference>
<gene>
    <name evidence="3" type="ORF">CYME_CMJ136C</name>
</gene>
<dbReference type="SMART" id="SM00479">
    <property type="entry name" value="EXOIII"/>
    <property type="match status" value="1"/>
</dbReference>
<evidence type="ECO:0000313" key="3">
    <source>
        <dbReference type="EMBL" id="BAM80265.1"/>
    </source>
</evidence>
<dbReference type="PANTHER" id="PTHR15728">
    <property type="entry name" value="DEADENYLATION COMPLEX CATALYTIC SUBUNIT PAN2"/>
    <property type="match status" value="1"/>
</dbReference>
<dbReference type="EMBL" id="AP006492">
    <property type="protein sequence ID" value="BAM80265.1"/>
    <property type="molecule type" value="Genomic_DNA"/>
</dbReference>
<reference evidence="3 4" key="2">
    <citation type="journal article" date="2007" name="BMC Biol.">
        <title>A 100%-complete sequence reveals unusually simple genomic features in the hot-spring red alga Cyanidioschyzon merolae.</title>
        <authorList>
            <person name="Nozaki H."/>
            <person name="Takano H."/>
            <person name="Misumi O."/>
            <person name="Terasawa K."/>
            <person name="Matsuzaki M."/>
            <person name="Maruyama S."/>
            <person name="Nishida K."/>
            <person name="Yagisawa F."/>
            <person name="Yoshida Y."/>
            <person name="Fujiwara T."/>
            <person name="Takio S."/>
            <person name="Tamura K."/>
            <person name="Chung S.J."/>
            <person name="Nakamura S."/>
            <person name="Kuroiwa H."/>
            <person name="Tanaka K."/>
            <person name="Sato N."/>
            <person name="Kuroiwa T."/>
        </authorList>
    </citation>
    <scope>NUCLEOTIDE SEQUENCE [LARGE SCALE GENOMIC DNA]</scope>
    <source>
        <strain evidence="3 4">10D</strain>
    </source>
</reference>
<feature type="domain" description="USP" evidence="2">
    <location>
        <begin position="522"/>
        <end position="859"/>
    </location>
</feature>
<dbReference type="Gene3D" id="2.130.10.10">
    <property type="entry name" value="YVTN repeat-like/Quinoprotein amine dehydrogenase"/>
    <property type="match status" value="1"/>
</dbReference>
<dbReference type="Gene3D" id="3.90.70.10">
    <property type="entry name" value="Cysteine proteinases"/>
    <property type="match status" value="1"/>
</dbReference>
<dbReference type="GO" id="GO:0000289">
    <property type="term" value="P:nuclear-transcribed mRNA poly(A) tail shortening"/>
    <property type="evidence" value="ECO:0007669"/>
    <property type="project" value="TreeGrafter"/>
</dbReference>
<dbReference type="GO" id="GO:0000932">
    <property type="term" value="C:P-body"/>
    <property type="evidence" value="ECO:0007669"/>
    <property type="project" value="TreeGrafter"/>
</dbReference>
<dbReference type="Pfam" id="PF00929">
    <property type="entry name" value="RNase_T"/>
    <property type="match status" value="1"/>
</dbReference>
<dbReference type="SUPFAM" id="SSF53098">
    <property type="entry name" value="Ribonuclease H-like"/>
    <property type="match status" value="1"/>
</dbReference>
<dbReference type="InterPro" id="IPR015943">
    <property type="entry name" value="WD40/YVTN_repeat-like_dom_sf"/>
</dbReference>
<dbReference type="GO" id="GO:0031251">
    <property type="term" value="C:PAN complex"/>
    <property type="evidence" value="ECO:0007669"/>
    <property type="project" value="TreeGrafter"/>
</dbReference>
<dbReference type="GeneID" id="16994201"/>
<dbReference type="InterPro" id="IPR036397">
    <property type="entry name" value="RNaseH_sf"/>
</dbReference>